<reference evidence="2 4" key="2">
    <citation type="submission" date="2016-10" db="EMBL/GenBank/DDBJ databases">
        <authorList>
            <person name="Varghese N."/>
            <person name="Submissions S."/>
        </authorList>
    </citation>
    <scope>NUCLEOTIDE SEQUENCE [LARGE SCALE GENOMIC DNA]</scope>
    <source>
        <strain evidence="2 4">DSM 282</strain>
    </source>
</reference>
<keyword evidence="1" id="KW-0732">Signal</keyword>
<reference evidence="3 5" key="1">
    <citation type="submission" date="2016-10" db="EMBL/GenBank/DDBJ databases">
        <authorList>
            <person name="de Groot N.N."/>
        </authorList>
    </citation>
    <scope>NUCLEOTIDE SEQUENCE [LARGE SCALE GENOMIC DNA]</scope>
    <source>
        <strain evidence="3 5">DSM 381</strain>
    </source>
</reference>
<sequence length="225" mass="24641">MPKSSLRSLLLNGALLISISLPGFAQGGTSQKSPQYLETRWAEINYQLPVSEQEPAFARLANEAKAALQAKPRSAELLTWRGIILSTWAGVKGGPAALDLVKQARDVLEQTISIDPKVLDGLAQANLGCLYYQVPGRPIGFGDKEKAEQLLKQALALNPNGIDQNFFYGDYLFRRGRYTESIEALEKALATPPRPGHEAADNGRRKEAKELLAVVNAEYAELKTH</sequence>
<feature type="signal peptide" evidence="1">
    <location>
        <begin position="1"/>
        <end position="25"/>
    </location>
</feature>
<accession>A0A1I4JK06</accession>
<protein>
    <submittedName>
        <fullName evidence="3">Tetratricopeptide repeat-containing protein</fullName>
    </submittedName>
</protein>
<dbReference type="InterPro" id="IPR019734">
    <property type="entry name" value="TPR_rpt"/>
</dbReference>
<dbReference type="RefSeq" id="WP_090945060.1">
    <property type="nucleotide sequence ID" value="NZ_FOKJ01000227.1"/>
</dbReference>
<name>A0A1I4JK06_9GAMM</name>
<feature type="chain" id="PRO_5011601268" evidence="1">
    <location>
        <begin position="26"/>
        <end position="225"/>
    </location>
</feature>
<dbReference type="AlphaFoldDB" id="A0A1I4JK06"/>
<evidence type="ECO:0000313" key="3">
    <source>
        <dbReference type="EMBL" id="SFL66918.1"/>
    </source>
</evidence>
<dbReference type="Proteomes" id="UP000198861">
    <property type="component" value="Unassembled WGS sequence"/>
</dbReference>
<dbReference type="InterPro" id="IPR011990">
    <property type="entry name" value="TPR-like_helical_dom_sf"/>
</dbReference>
<evidence type="ECO:0000256" key="1">
    <source>
        <dbReference type="SAM" id="SignalP"/>
    </source>
</evidence>
<dbReference type="Gene3D" id="1.25.40.10">
    <property type="entry name" value="Tetratricopeptide repeat domain"/>
    <property type="match status" value="1"/>
</dbReference>
<keyword evidence="4" id="KW-1185">Reference proteome</keyword>
<dbReference type="SUPFAM" id="SSF48452">
    <property type="entry name" value="TPR-like"/>
    <property type="match status" value="1"/>
</dbReference>
<proteinExistence type="predicted"/>
<dbReference type="Proteomes" id="UP000199579">
    <property type="component" value="Unassembled WGS sequence"/>
</dbReference>
<organism evidence="3 5">
    <name type="scientific">Azotobacter beijerinckii</name>
    <dbReference type="NCBI Taxonomy" id="170623"/>
    <lineage>
        <taxon>Bacteria</taxon>
        <taxon>Pseudomonadati</taxon>
        <taxon>Pseudomonadota</taxon>
        <taxon>Gammaproteobacteria</taxon>
        <taxon>Pseudomonadales</taxon>
        <taxon>Pseudomonadaceae</taxon>
        <taxon>Azotobacter</taxon>
    </lineage>
</organism>
<dbReference type="EMBL" id="FOKJ01000227">
    <property type="protein sequence ID" value="SFB65625.1"/>
    <property type="molecule type" value="Genomic_DNA"/>
</dbReference>
<gene>
    <name evidence="2" type="ORF">SAMN04244571_04858</name>
    <name evidence="3" type="ORF">SAMN04244574_04846</name>
</gene>
<evidence type="ECO:0000313" key="4">
    <source>
        <dbReference type="Proteomes" id="UP000198861"/>
    </source>
</evidence>
<evidence type="ECO:0000313" key="2">
    <source>
        <dbReference type="EMBL" id="SFB65625.1"/>
    </source>
</evidence>
<dbReference type="EMBL" id="FOSX01000234">
    <property type="protein sequence ID" value="SFL66918.1"/>
    <property type="molecule type" value="Genomic_DNA"/>
</dbReference>
<dbReference type="Pfam" id="PF13181">
    <property type="entry name" value="TPR_8"/>
    <property type="match status" value="1"/>
</dbReference>
<evidence type="ECO:0000313" key="5">
    <source>
        <dbReference type="Proteomes" id="UP000199579"/>
    </source>
</evidence>